<feature type="domain" description="F-box" evidence="1">
    <location>
        <begin position="8"/>
        <end position="46"/>
    </location>
</feature>
<dbReference type="AlphaFoldDB" id="A0A397SYQ2"/>
<comment type="caution">
    <text evidence="2">The sequence shown here is derived from an EMBL/GenBank/DDBJ whole genome shotgun (WGS) entry which is preliminary data.</text>
</comment>
<reference evidence="2 3" key="1">
    <citation type="submission" date="2018-06" db="EMBL/GenBank/DDBJ databases">
        <title>Comparative genomics reveals the genomic features of Rhizophagus irregularis, R. cerebriforme, R. diaphanum and Gigaspora rosea, and their symbiotic lifestyle signature.</title>
        <authorList>
            <person name="Morin E."/>
            <person name="San Clemente H."/>
            <person name="Chen E.C.H."/>
            <person name="De La Providencia I."/>
            <person name="Hainaut M."/>
            <person name="Kuo A."/>
            <person name="Kohler A."/>
            <person name="Murat C."/>
            <person name="Tang N."/>
            <person name="Roy S."/>
            <person name="Loubradou J."/>
            <person name="Henrissat B."/>
            <person name="Grigoriev I.V."/>
            <person name="Corradi N."/>
            <person name="Roux C."/>
            <person name="Martin F.M."/>
        </authorList>
    </citation>
    <scope>NUCLEOTIDE SEQUENCE [LARGE SCALE GENOMIC DNA]</scope>
    <source>
        <strain evidence="2 3">DAOM 227022</strain>
    </source>
</reference>
<evidence type="ECO:0000259" key="1">
    <source>
        <dbReference type="Pfam" id="PF12937"/>
    </source>
</evidence>
<dbReference type="InterPro" id="IPR036047">
    <property type="entry name" value="F-box-like_dom_sf"/>
</dbReference>
<keyword evidence="3" id="KW-1185">Reference proteome</keyword>
<sequence>MALQLSTESWIHIFNYLETSSDLYSCLLVNRCWCKIIVQILWKRPFSHIPTDKKYHLILKTYLKCLSKQSIEKLKEGGIKSVIFNEKPMFYYIEFLKELIIDSDRFDSSLILLIKEIKNEEKNKKKKFQNIFKELDIIFEELTKLICYNSNKIQSLSIVPCKMIDYIIPLLLKEDNNNFFKRIKTFTFETSPDLNGLDKVHKPHEMIVALSRASRDITHIRINNINETFKFGGDLNFLLTLLESASNSLVLSKF</sequence>
<dbReference type="Proteomes" id="UP000265703">
    <property type="component" value="Unassembled WGS sequence"/>
</dbReference>
<dbReference type="SUPFAM" id="SSF81383">
    <property type="entry name" value="F-box domain"/>
    <property type="match status" value="1"/>
</dbReference>
<gene>
    <name evidence="2" type="ORF">C1645_770692</name>
</gene>
<dbReference type="InterPro" id="IPR001810">
    <property type="entry name" value="F-box_dom"/>
</dbReference>
<evidence type="ECO:0000313" key="2">
    <source>
        <dbReference type="EMBL" id="RIA90159.1"/>
    </source>
</evidence>
<name>A0A397SYQ2_9GLOM</name>
<accession>A0A397SYQ2</accession>
<proteinExistence type="predicted"/>
<dbReference type="Pfam" id="PF12937">
    <property type="entry name" value="F-box-like"/>
    <property type="match status" value="1"/>
</dbReference>
<organism evidence="2 3">
    <name type="scientific">Glomus cerebriforme</name>
    <dbReference type="NCBI Taxonomy" id="658196"/>
    <lineage>
        <taxon>Eukaryota</taxon>
        <taxon>Fungi</taxon>
        <taxon>Fungi incertae sedis</taxon>
        <taxon>Mucoromycota</taxon>
        <taxon>Glomeromycotina</taxon>
        <taxon>Glomeromycetes</taxon>
        <taxon>Glomerales</taxon>
        <taxon>Glomeraceae</taxon>
        <taxon>Glomus</taxon>
    </lineage>
</organism>
<evidence type="ECO:0000313" key="3">
    <source>
        <dbReference type="Proteomes" id="UP000265703"/>
    </source>
</evidence>
<protein>
    <recommendedName>
        <fullName evidence="1">F-box domain-containing protein</fullName>
    </recommendedName>
</protein>
<dbReference type="EMBL" id="QKYT01000189">
    <property type="protein sequence ID" value="RIA90159.1"/>
    <property type="molecule type" value="Genomic_DNA"/>
</dbReference>
<dbReference type="OrthoDB" id="2336265at2759"/>